<evidence type="ECO:0000313" key="4">
    <source>
        <dbReference type="Proteomes" id="UP000256690"/>
    </source>
</evidence>
<accession>A0A3D8S628</accession>
<dbReference type="AlphaFoldDB" id="A0A3D8S628"/>
<dbReference type="GeneID" id="38115655"/>
<feature type="coiled-coil region" evidence="1">
    <location>
        <begin position="123"/>
        <end position="195"/>
    </location>
</feature>
<dbReference type="EMBL" id="PVWQ01000005">
    <property type="protein sequence ID" value="RDW81728.1"/>
    <property type="molecule type" value="Genomic_DNA"/>
</dbReference>
<keyword evidence="1" id="KW-0175">Coiled coil</keyword>
<organism evidence="3 4">
    <name type="scientific">Aspergillus mulundensis</name>
    <dbReference type="NCBI Taxonomy" id="1810919"/>
    <lineage>
        <taxon>Eukaryota</taxon>
        <taxon>Fungi</taxon>
        <taxon>Dikarya</taxon>
        <taxon>Ascomycota</taxon>
        <taxon>Pezizomycotina</taxon>
        <taxon>Eurotiomycetes</taxon>
        <taxon>Eurotiomycetidae</taxon>
        <taxon>Eurotiales</taxon>
        <taxon>Aspergillaceae</taxon>
        <taxon>Aspergillus</taxon>
        <taxon>Aspergillus subgen. Nidulantes</taxon>
    </lineage>
</organism>
<proteinExistence type="predicted"/>
<gene>
    <name evidence="3" type="ORF">DSM5745_05285</name>
</gene>
<dbReference type="OrthoDB" id="4156665at2759"/>
<keyword evidence="4" id="KW-1185">Reference proteome</keyword>
<feature type="compositionally biased region" description="Basic and acidic residues" evidence="2">
    <location>
        <begin position="67"/>
        <end position="84"/>
    </location>
</feature>
<evidence type="ECO:0000313" key="3">
    <source>
        <dbReference type="EMBL" id="RDW81728.1"/>
    </source>
</evidence>
<feature type="compositionally biased region" description="Polar residues" evidence="2">
    <location>
        <begin position="86"/>
        <end position="95"/>
    </location>
</feature>
<feature type="compositionally biased region" description="Basic residues" evidence="2">
    <location>
        <begin position="203"/>
        <end position="218"/>
    </location>
</feature>
<dbReference type="Proteomes" id="UP000256690">
    <property type="component" value="Unassembled WGS sequence"/>
</dbReference>
<feature type="compositionally biased region" description="Basic and acidic residues" evidence="2">
    <location>
        <begin position="105"/>
        <end position="115"/>
    </location>
</feature>
<feature type="region of interest" description="Disordered" evidence="2">
    <location>
        <begin position="195"/>
        <end position="222"/>
    </location>
</feature>
<evidence type="ECO:0000256" key="2">
    <source>
        <dbReference type="SAM" id="MobiDB-lite"/>
    </source>
</evidence>
<comment type="caution">
    <text evidence="3">The sequence shown here is derived from an EMBL/GenBank/DDBJ whole genome shotgun (WGS) entry which is preliminary data.</text>
</comment>
<dbReference type="RefSeq" id="XP_026604781.1">
    <property type="nucleotide sequence ID" value="XM_026747301.1"/>
</dbReference>
<feature type="region of interest" description="Disordered" evidence="2">
    <location>
        <begin position="1"/>
        <end position="121"/>
    </location>
</feature>
<reference evidence="3 4" key="1">
    <citation type="journal article" date="2018" name="IMA Fungus">
        <title>IMA Genome-F 9: Draft genome sequence of Annulohypoxylon stygium, Aspergillus mulundensis, Berkeleyomyces basicola (syn. Thielaviopsis basicola), Ceratocystis smalleyi, two Cercospora beticola strains, Coleophoma cylindrospora, Fusarium fracticaudum, Phialophora cf. hyalina, and Morchella septimelata.</title>
        <authorList>
            <person name="Wingfield B.D."/>
            <person name="Bills G.F."/>
            <person name="Dong Y."/>
            <person name="Huang W."/>
            <person name="Nel W.J."/>
            <person name="Swalarsk-Parry B.S."/>
            <person name="Vaghefi N."/>
            <person name="Wilken P.M."/>
            <person name="An Z."/>
            <person name="de Beer Z.W."/>
            <person name="De Vos L."/>
            <person name="Chen L."/>
            <person name="Duong T.A."/>
            <person name="Gao Y."/>
            <person name="Hammerbacher A."/>
            <person name="Kikkert J.R."/>
            <person name="Li Y."/>
            <person name="Li H."/>
            <person name="Li K."/>
            <person name="Li Q."/>
            <person name="Liu X."/>
            <person name="Ma X."/>
            <person name="Naidoo K."/>
            <person name="Pethybridge S.J."/>
            <person name="Sun J."/>
            <person name="Steenkamp E.T."/>
            <person name="van der Nest M.A."/>
            <person name="van Wyk S."/>
            <person name="Wingfield M.J."/>
            <person name="Xiong C."/>
            <person name="Yue Q."/>
            <person name="Zhang X."/>
        </authorList>
    </citation>
    <scope>NUCLEOTIDE SEQUENCE [LARGE SCALE GENOMIC DNA]</scope>
    <source>
        <strain evidence="3 4">DSM 5745</strain>
    </source>
</reference>
<protein>
    <submittedName>
        <fullName evidence="3">Uncharacterized protein</fullName>
    </submittedName>
</protein>
<name>A0A3D8S628_9EURO</name>
<evidence type="ECO:0000256" key="1">
    <source>
        <dbReference type="SAM" id="Coils"/>
    </source>
</evidence>
<sequence>MDNRKNDEYVSSPELYLTPPPTPQLTACPDEPNGLPTPGFMDLMEYAQQSPTKAEEADGLFQKRKQFQREEGELSPQEQHHKSEPQCWNTPQSPEIPSDVPTAGQEDHKTEHDQQSELEPGEIDELMRQRQEIERLAQEAEQIVADTRTWLSPLSPPPYENQDLQDRISRCLVQLEEARRNIQYYTQRLEARLQEHQNDERHQRLRRRLRRRQQRRQARQITSHLRESGIDLGLGINIDGLSESTSESAPKIHPNFKDKIAHLARKLHPLVSYSTGRTHPYFPKSILAFNLLTSAQLDALALHFHQVYPPRRESFRYPLPVKPWLTTNGFVRDLGVDTEVKRRRFGRFIGLRGCESPVKAESEEGKAAREESVIEQVERDWERRHMVAKAVEERRRNAPGRYMFMDGMEDV</sequence>